<accession>A0ABU9Q9H8</accession>
<gene>
    <name evidence="1" type="ORF">V4C55_10265</name>
</gene>
<evidence type="ECO:0000313" key="1">
    <source>
        <dbReference type="EMBL" id="MEM5286096.1"/>
    </source>
</evidence>
<name>A0ABU9Q9H8_9BURK</name>
<dbReference type="EMBL" id="JAZHGC010000007">
    <property type="protein sequence ID" value="MEM5286096.1"/>
    <property type="molecule type" value="Genomic_DNA"/>
</dbReference>
<evidence type="ECO:0000313" key="2">
    <source>
        <dbReference type="Proteomes" id="UP001494588"/>
    </source>
</evidence>
<proteinExistence type="predicted"/>
<dbReference type="RefSeq" id="WP_201647166.1">
    <property type="nucleotide sequence ID" value="NZ_CAJHCS010000001.1"/>
</dbReference>
<organism evidence="1 2">
    <name type="scientific">Paraburkholderia sabiae</name>
    <dbReference type="NCBI Taxonomy" id="273251"/>
    <lineage>
        <taxon>Bacteria</taxon>
        <taxon>Pseudomonadati</taxon>
        <taxon>Pseudomonadota</taxon>
        <taxon>Betaproteobacteria</taxon>
        <taxon>Burkholderiales</taxon>
        <taxon>Burkholderiaceae</taxon>
        <taxon>Paraburkholderia</taxon>
    </lineage>
</organism>
<protein>
    <submittedName>
        <fullName evidence="1">Uncharacterized protein</fullName>
    </submittedName>
</protein>
<keyword evidence="2" id="KW-1185">Reference proteome</keyword>
<comment type="caution">
    <text evidence="1">The sequence shown here is derived from an EMBL/GenBank/DDBJ whole genome shotgun (WGS) entry which is preliminary data.</text>
</comment>
<dbReference type="Proteomes" id="UP001494588">
    <property type="component" value="Unassembled WGS sequence"/>
</dbReference>
<sequence>MAPIGGGGMCIQEALISGVRISLAESAFINDIQGFSRIGSGFGRADRVQDFLTHESGCRTRIFQPVLTATQNRLADHELSKTHCRADAS</sequence>
<reference evidence="1 2" key="1">
    <citation type="submission" date="2024-01" db="EMBL/GenBank/DDBJ databases">
        <title>The diversity of rhizobia nodulating Mimosa spp. in eleven states of Brazil covering several biomes is determined by host plant, location, and edaphic factors.</title>
        <authorList>
            <person name="Rouws L."/>
            <person name="Barauna A."/>
            <person name="Beukes C."/>
            <person name="De Faria S.M."/>
            <person name="Gross E."/>
            <person name="Dos Reis Junior F.B."/>
            <person name="Simon M."/>
            <person name="Maluk M."/>
            <person name="Odee D.W."/>
            <person name="Kenicer G."/>
            <person name="Young J.P.W."/>
            <person name="Reis V.M."/>
            <person name="Zilli J."/>
            <person name="James E.K."/>
        </authorList>
    </citation>
    <scope>NUCLEOTIDE SEQUENCE [LARGE SCALE GENOMIC DNA]</scope>
    <source>
        <strain evidence="1 2">JPY77</strain>
    </source>
</reference>